<name>A0ABY8MHZ6_9SPIO</name>
<accession>A0ABY8MHZ6</accession>
<feature type="compositionally biased region" description="Basic and acidic residues" evidence="1">
    <location>
        <begin position="40"/>
        <end position="56"/>
    </location>
</feature>
<organism evidence="2 3">
    <name type="scientific">Candidatus Haliotispira prima</name>
    <dbReference type="NCBI Taxonomy" id="3034016"/>
    <lineage>
        <taxon>Bacteria</taxon>
        <taxon>Pseudomonadati</taxon>
        <taxon>Spirochaetota</taxon>
        <taxon>Spirochaetia</taxon>
        <taxon>Spirochaetales</taxon>
        <taxon>Spirochaetaceae</taxon>
        <taxon>Candidatus Haliotispira</taxon>
    </lineage>
</organism>
<evidence type="ECO:0000313" key="2">
    <source>
        <dbReference type="EMBL" id="WGK68955.1"/>
    </source>
</evidence>
<dbReference type="RefSeq" id="WP_326927142.1">
    <property type="nucleotide sequence ID" value="NZ_CP123443.1"/>
</dbReference>
<reference evidence="2 3" key="1">
    <citation type="submission" date="2023-04" db="EMBL/GenBank/DDBJ databases">
        <title>Spirochaete genome identified in red abalone sample constitutes a novel genus.</title>
        <authorList>
            <person name="Sharma S.P."/>
            <person name="Purcell C.M."/>
            <person name="Hyde J.R."/>
            <person name="Severin A.J."/>
        </authorList>
    </citation>
    <scope>NUCLEOTIDE SEQUENCE [LARGE SCALE GENOMIC DNA]</scope>
    <source>
        <strain evidence="2 3">SP-2023</strain>
    </source>
</reference>
<proteinExistence type="predicted"/>
<dbReference type="EMBL" id="CP123443">
    <property type="protein sequence ID" value="WGK68955.1"/>
    <property type="molecule type" value="Genomic_DNA"/>
</dbReference>
<evidence type="ECO:0000256" key="1">
    <source>
        <dbReference type="SAM" id="MobiDB-lite"/>
    </source>
</evidence>
<keyword evidence="3" id="KW-1185">Reference proteome</keyword>
<sequence length="66" mass="6779">MPHPPPAETQAADLITQLGEAKQDFQLAKDEAGSGAADKTGNETKQDTAKDADKADLIQTGGSGQV</sequence>
<dbReference type="Proteomes" id="UP001228690">
    <property type="component" value="Chromosome"/>
</dbReference>
<protein>
    <submittedName>
        <fullName evidence="2">Uncharacterized protein</fullName>
    </submittedName>
</protein>
<evidence type="ECO:0000313" key="3">
    <source>
        <dbReference type="Proteomes" id="UP001228690"/>
    </source>
</evidence>
<gene>
    <name evidence="2" type="ORF">P0082_10780</name>
</gene>
<feature type="region of interest" description="Disordered" evidence="1">
    <location>
        <begin position="26"/>
        <end position="66"/>
    </location>
</feature>